<feature type="compositionally biased region" description="Basic residues" evidence="1">
    <location>
        <begin position="2441"/>
        <end position="2450"/>
    </location>
</feature>
<feature type="region of interest" description="Disordered" evidence="1">
    <location>
        <begin position="1"/>
        <end position="1650"/>
    </location>
</feature>
<feature type="region of interest" description="Disordered" evidence="1">
    <location>
        <begin position="1680"/>
        <end position="2187"/>
    </location>
</feature>
<feature type="compositionally biased region" description="Polar residues" evidence="1">
    <location>
        <begin position="3643"/>
        <end position="3655"/>
    </location>
</feature>
<feature type="compositionally biased region" description="Basic and acidic residues" evidence="1">
    <location>
        <begin position="3889"/>
        <end position="3898"/>
    </location>
</feature>
<feature type="compositionally biased region" description="Basic residues" evidence="1">
    <location>
        <begin position="2790"/>
        <end position="2800"/>
    </location>
</feature>
<feature type="region of interest" description="Disordered" evidence="1">
    <location>
        <begin position="2992"/>
        <end position="3052"/>
    </location>
</feature>
<feature type="compositionally biased region" description="Basic residues" evidence="1">
    <location>
        <begin position="1021"/>
        <end position="1032"/>
    </location>
</feature>
<feature type="compositionally biased region" description="Basic and acidic residues" evidence="1">
    <location>
        <begin position="3766"/>
        <end position="3821"/>
    </location>
</feature>
<feature type="compositionally biased region" description="Polar residues" evidence="1">
    <location>
        <begin position="3519"/>
        <end position="3529"/>
    </location>
</feature>
<feature type="compositionally biased region" description="Basic and acidic residues" evidence="1">
    <location>
        <begin position="1308"/>
        <end position="1324"/>
    </location>
</feature>
<feature type="compositionally biased region" description="Basic and acidic residues" evidence="1">
    <location>
        <begin position="3666"/>
        <end position="3701"/>
    </location>
</feature>
<sequence length="4433" mass="485380">QGSSTTPAAEDDPWAMPAKKGKKKKGRQAAEFDWDKPEEQEQEQEQEKEAAPPPAAEDDPWAMPAKKGKKGKKKGKKMDDWADPEPPDKGLDDSEETGLMAKPDDAEQMAQEENIFATPKKKKKGGKKKGKEKAVDSEEIINMAASEPSIEKSPYSEEPTATTLSTNEALWDNAFDMQDLGKGESVGDVVELDPAPSGLLKKEKRKKKKASQFSWSDETPDPPAVQTSEEPLDEQPIVAALRIPEQDTTPTQLVKGKKKKNKGSQRAWDAEEEEPANRGLDEPLSQTIDPPPAREAVPDGVFASSKTKRSKGKKASVTEQQGIPSTGETEALDDRPLTTDQSADGAAHGDSAWDDFNADENWADAMEELEIKEPERSPPGPDDRSPEASISAPEPLPAEDDFGVHFNKKSKKKKGKKNDKTPFEQAPESDDAPALKTDAEFPVPGPMPTVTDSTPSSTQDQWDTPGRESTGDEWSAPLKSKAKKEKGKKRGNKSSPLTSADEPTLVEDETPAVEQTLKRTSKRTQRKTWSMPLKLTPLLPPEVAAPPSEIPPIEPASGDAEYAYLPKSMKKKKKGKAAKSEPTRELETAEASFIQGEASDPSDRTSPHLWPPATMLLLMIGHTPPSSKRDKKKKKGKVASFEHELHPDTKSEALAHDDLDPTISLVAEEEPKVEDEWAYTPPSKKGKKKGKAALVESEPLPETEPEAAAILGQAQDDPASIADDRQLKAEEDDWAFTALSKKDKKKKGKAKLSDPTPPPEAELAGETTLDQDANPLLPAPKEEETKTEDDWSYTTPSKNLKKKKKKDKSSPADSELLPETVPDAIATSTQGKDSVTSLVGEDEPEVEDDGFYASPPKTDKRNKKGKGIQSETDKTRGLELTEPHNEASLGGIDTQPDEDWSSSLTEPKKGKKNKKTKLLIPEEDSIFEPHTSLAGQPIDEETRGDGETDIPADEWSTTRMDSKDKKKKKKKSLDLSEPELQTDLQNEPAHERSVPEGSGAPAGAEIEPVPEPVDDWAFTPKSKKIRPRKRRRDTQEQAARDITEDSRLVTGAPGAEPADHDTFTSTSENDTMQERGMNEDQALSTPESEPEVSSMSGTTPAEPTQDSPEEKKKSRATLEPKPGAELDVEPPPRSEPDLDAEIPLALSEPVATEPSKEPQPSLQEEPLDQWNFTPTSKKDKKKKKKGMPAIEPEPPAEGEPDVPELATELEPTLDLTAEGEWEVPTASGKDKKKKKKKGLATQQSFFEPESSYHEQPAEFEPATGEALPPPEHIADRAADRPVEDDWVPMSSSKKDKKKKKKSSFVLESEPRTDSGDWTEDRTEANAETLLEVEPPALPAEPTDLEYCEDLASSSQNEKDEERAKQTGLATSEVGQTVDAVLEGETAIFEPHDTEASQPLDPVTVPDSVPEELESEQPAAIEDELSTESQPTFNQSGPSSSKKDKKKKQKGDAAFDPQSTLAEAEPRIPGLAPTGEPEEDPLAEWAFTPTTKKGKKKNKNKSLVEQEVFDIAEKFTPAPEESTPIPDSASPTAEDALEDEWSSPLLTTKDKKKKKKGKANAALEPQPSGDREAASVEDCSPLAELPVTETEGPSAADPQSENEWAFTPRSKDRKKAKKGKKAAAISLDAASESIPGLDTTSHISPESPSEAVLELDQGDLVEHAADNQTPDPSMVKELPQTVDESTPVFEQQTPREDIGESALYKDEDGKQRSPVLSSMEPESVNFTEPSPMDATDIVSALDKNPDPDYPLSGDEWGPTIFDAPAATEAPEDTWSFTPLAKKDKKKKKKQKGMPSPELEPVSQSQFSLEPSVESSLLEPDALVSPIGEQDSLDIPADGWSSSLDGKEKKKKKKKSLTSQVEREPDSTLEAALAAPDHADEPNTFKDKKKKKKRDPAEVEIDSGAARPDASHATVDQMTESPSPAILGPTTATDSLAPEDEWAFTSPGDDRQAERSKSLSDPNLEGGVTEPTPARLEVDETTTRAVLGPVEPIRDTPEDLDADLTFSASEQAFAPRDDESFDVSVDDTRMVPVSEDEEGRNQSQDAGEVELVEKGQKKKKKKSTISLEEVAPQSSSVPSEPELQIYDPPQEYVLPVQDVEPEDEWAAGGSSKKKKNKKKKDTTFSWDTSQPDPTQVGDLPIEHAQKDTKGEPSQAEQIPESELAAQQAEQTDIIKGHPPVPETESNETSLLVASMEPEAFVEVTDTNIVTLLPNDDGSVAEPAESAKSAKASGEKLLAPVDESHTPDLGTLALDASADTGSTHPVTEQEPVLDPIADPTPVDDDWSFEVAGAKKNKKKKGKASREEVQLVPALDEAELINPPQAFDQEDSASQPRDTPTSTTTIPAPSRPSSPTVNDECPPLADENPLPTDSRSQTSHAADPTELPLHGILTTEVVTGDEKLIPEEPSDSLTQVYPAHDATVGDSRVEDAIDDAEEWGSFTTKKTKKKKEKKTRGEIAPTPSPQPRPPSADVEPEPTSLGDNDKPSTSVDNVDEWAFTPKKKGKKGKKRETSAVELIAPEPDNSAETLKIHQDALPSSDEIPAASPDDVFETGPPPTEPVDDWASTPSSKKSKKNKKRKSETTTPVTSRPLSPIQAAIPIEAANLSSETQPDPLTPTLDEPTESILLSAMSDTPIVQESALQDAIPEEPIPTPLVLDEVDVAIPADAQPEKMEQAGKKGKKGKKKDVSRALSPTPDDVAAVDDAILDDLDTSKPNVVLSPEPISAESGNQSRALEDPTELDPDNWSFSPKNTISRTRQLYRGQRHRFRTTLLLSLPSQLIKEEEDWGFADAKKRKKAKKAKSKMMDLALQPPIDEPPPRVDDDHTVMPDPEPPFEGADDWAAPAKKRRARTRVIPSVRDTPEPDILSPPADFTDPIQPDADPAATAQEEDDWGDRSTHIPEATEELSLLPPVIDESAPIPETTGEPLEAPQSLIQQAPAPQDQDEWSFTAPKKAKKGKKNKAIATDSMPSRPSSPVNRQAPILAETFNPLVESLGPQVDDAAPTGQEEMGERFTTPEAEGERAKEPDAASDIPAPNALQPLPSSPVTEPMGDQVAAVALPVPEIVEAEPVDDWAFTSSKKNKGKKGKQRGREVDAPVPVNVSRNASPTREAETEVVSSLLETTADDEWGSLPRKKSKKKGKKDKVAQYDFEEESVGMPFIAESADRETAAEPASKALDFDLTPAQAISHIIHEAPYERSPRPEKKLRVDHVEETILLSEPILSLAEPSSVGRGDDEHWDESRDVDLGDGFLGAGPSKYDDSFMEDVYEKPQKVADKKPREAKSKGKGKEVEAAATAAPAVAAAVGAVSSLAQKFGGQVSRPKKKQKAKKIVDKRGDREPDLFDDPVLWETSDRKTLLGEEVPGEVDAFWGGGKNEVLEQIGEGPEVSGNFSEKADDLDFWGAGEDDEPRMERGDEGRAVGDRKEKAGVEEGKVKAVIERVSLDVVDPDSETRQPTRTFDEAEVVEPMEEGNTWSRPVSNIGEVVGPIMVDVVDFEEEMALELGDKEMERSQPTPELEIGKQTKSGQGTDPSTMEVVDAREEEVMEASTQRGIVGKPGKMEISASPAASDVQPAQADRQSRGSEPMIRSRSRGFDDSIPEVVAAVAPDSDLGSIISRAESPVARQERQERHRSQEKGKHVAHRSEFSPSASVSRSLGSDGTDLPTEDSPPVRREVGEARHARYTDHGSSEKQEAKSRSFIHDILDDSSLGVDPAYTPTRRSLSRGLEPVPEEPTLGFTPRPAKKKDRPVSALPPTTPDIGREGGLIVDSPHDRRRGNWAEEGPHRDSGVHLKDWSDTPRGQSPERRSFSARDRPHSAEKAERQLRRSPLGYRDLHDHPLSKAPMLREPSSRHGTPEPEKTIRRAAYTPTPEDSSSSKRLRRVASNTSLTRHRTPEPHRFRPDTPGSIRSLHSATPPLRRVDRRISGDLRSLSQRNQGGQVGEPGSARAESSSKTRSLDHTQDLPSAENTNPVANEGRVRSKDMTDVYDGFGEGRIGSPRSPTRPHSMRRRQSMQVLELESKVKELIAENQLLHKERQTADQTYSQNAHSLLSDRDSEIDALKRSLELLNREVSRLTEVNAGLTAANTQLANEHNGRYRDLELLHASAARELETSRSTQGSFEQRMHDKDVEIAELRTQLESAQAKFDHRCQQLCQHVQQWVLRFSKFSDMRACRLTGEINDEKIIDRLDNSILDGSDVDVYLQDRVRRRDVFMSMTMNMIWEFIFTRYLFGMDREQRQKLKSLEKHLTEIGPTHAVRLWRAVTLTLLSRRESFKRQRDLDTEAVVQAILETLQLRRVMAEAVDLAIMMRTQRAEYMMLPPLQPEYNPDGELVETVTFNAALMNERGGDKSTTNEELQAQGSIVRVVLFPLVVRKGDDMGVGEDEIVVCPAQVLVARSSRRKSRQITPRVTLEASRSARLRTTFKTPASLTTGPELV</sequence>
<feature type="region of interest" description="Disordered" evidence="1">
    <location>
        <begin position="3224"/>
        <end position="3248"/>
    </location>
</feature>
<feature type="compositionally biased region" description="Basic and acidic residues" evidence="1">
    <location>
        <begin position="369"/>
        <end position="386"/>
    </location>
</feature>
<dbReference type="OrthoDB" id="5365701at2759"/>
<feature type="compositionally biased region" description="Basic residues" evidence="1">
    <location>
        <begin position="66"/>
        <end position="76"/>
    </location>
</feature>
<feature type="compositionally biased region" description="Basic and acidic residues" evidence="1">
    <location>
        <begin position="3407"/>
        <end position="3428"/>
    </location>
</feature>
<feature type="compositionally biased region" description="Basic and acidic residues" evidence="1">
    <location>
        <begin position="3327"/>
        <end position="3338"/>
    </location>
</feature>
<feature type="compositionally biased region" description="Acidic residues" evidence="1">
    <location>
        <begin position="840"/>
        <end position="850"/>
    </location>
</feature>
<feature type="compositionally biased region" description="Basic residues" evidence="1">
    <location>
        <begin position="2568"/>
        <end position="2577"/>
    </location>
</feature>
<feature type="compositionally biased region" description="Basic residues" evidence="1">
    <location>
        <begin position="2497"/>
        <end position="2506"/>
    </location>
</feature>
<feature type="compositionally biased region" description="Polar residues" evidence="1">
    <location>
        <begin position="159"/>
        <end position="168"/>
    </location>
</feature>
<feature type="compositionally biased region" description="Basic residues" evidence="1">
    <location>
        <begin position="1781"/>
        <end position="1790"/>
    </location>
</feature>
<feature type="compositionally biased region" description="Polar residues" evidence="1">
    <location>
        <begin position="450"/>
        <end position="462"/>
    </location>
</feature>
<feature type="compositionally biased region" description="Basic residues" evidence="1">
    <location>
        <begin position="2950"/>
        <end position="2959"/>
    </location>
</feature>
<feature type="compositionally biased region" description="Basic residues" evidence="1">
    <location>
        <begin position="480"/>
        <end position="492"/>
    </location>
</feature>
<dbReference type="Proteomes" id="UP000838763">
    <property type="component" value="Unassembled WGS sequence"/>
</dbReference>
<feature type="region of interest" description="Disordered" evidence="1">
    <location>
        <begin position="2787"/>
        <end position="2978"/>
    </location>
</feature>
<feature type="compositionally biased region" description="Basic and acidic residues" evidence="1">
    <location>
        <begin position="1108"/>
        <end position="1136"/>
    </location>
</feature>
<feature type="compositionally biased region" description="Basic and acidic residues" evidence="1">
    <location>
        <begin position="3845"/>
        <end position="3858"/>
    </location>
</feature>
<protein>
    <submittedName>
        <fullName evidence="2">Uncharacterized protein</fullName>
    </submittedName>
</protein>
<feature type="compositionally biased region" description="Basic and acidic residues" evidence="1">
    <location>
        <begin position="1033"/>
        <end position="1047"/>
    </location>
</feature>
<feature type="compositionally biased region" description="Polar residues" evidence="1">
    <location>
        <begin position="1081"/>
        <end position="1106"/>
    </location>
</feature>
<feature type="compositionally biased region" description="Basic and acidic residues" evidence="1">
    <location>
        <begin position="1692"/>
        <end position="1710"/>
    </location>
</feature>
<feature type="compositionally biased region" description="Basic residues" evidence="1">
    <location>
        <begin position="3130"/>
        <end position="3140"/>
    </location>
</feature>
<feature type="non-terminal residue" evidence="2">
    <location>
        <position position="4433"/>
    </location>
</feature>
<feature type="compositionally biased region" description="Low complexity" evidence="1">
    <location>
        <begin position="1806"/>
        <end position="1818"/>
    </location>
</feature>
<feature type="compositionally biased region" description="Polar residues" evidence="1">
    <location>
        <begin position="1681"/>
        <end position="1691"/>
    </location>
</feature>
<feature type="compositionally biased region" description="Basic and acidic residues" evidence="1">
    <location>
        <begin position="640"/>
        <end position="659"/>
    </location>
</feature>
<feature type="compositionally biased region" description="Basic and acidic residues" evidence="1">
    <location>
        <begin position="28"/>
        <end position="50"/>
    </location>
</feature>
<feature type="compositionally biased region" description="Basic and acidic residues" evidence="1">
    <location>
        <begin position="3621"/>
        <end position="3642"/>
    </location>
</feature>
<feature type="compositionally biased region" description="Polar residues" evidence="1">
    <location>
        <begin position="826"/>
        <end position="837"/>
    </location>
</feature>
<feature type="compositionally biased region" description="Low complexity" evidence="1">
    <location>
        <begin position="2606"/>
        <end position="2617"/>
    </location>
</feature>
<evidence type="ECO:0000313" key="3">
    <source>
        <dbReference type="Proteomes" id="UP000838763"/>
    </source>
</evidence>
<comment type="caution">
    <text evidence="2">The sequence shown here is derived from an EMBL/GenBank/DDBJ whole genome shotgun (WGS) entry which is preliminary data.</text>
</comment>
<evidence type="ECO:0000256" key="1">
    <source>
        <dbReference type="SAM" id="MobiDB-lite"/>
    </source>
</evidence>
<feature type="compositionally biased region" description="Basic and acidic residues" evidence="1">
    <location>
        <begin position="3230"/>
        <end position="3243"/>
    </location>
</feature>
<dbReference type="InterPro" id="IPR053268">
    <property type="entry name" value="Woronin_anchor"/>
</dbReference>
<feature type="compositionally biased region" description="Basic residues" evidence="1">
    <location>
        <begin position="1610"/>
        <end position="1620"/>
    </location>
</feature>
<feature type="region of interest" description="Disordered" evidence="1">
    <location>
        <begin position="3381"/>
        <end position="3428"/>
    </location>
</feature>
<feature type="compositionally biased region" description="Acidic residues" evidence="1">
    <location>
        <begin position="352"/>
        <end position="368"/>
    </location>
</feature>
<evidence type="ECO:0000313" key="2">
    <source>
        <dbReference type="EMBL" id="CAI4216728.1"/>
    </source>
</evidence>
<feature type="compositionally biased region" description="Low complexity" evidence="1">
    <location>
        <begin position="2330"/>
        <end position="2352"/>
    </location>
</feature>
<feature type="compositionally biased region" description="Basic residues" evidence="1">
    <location>
        <begin position="568"/>
        <end position="577"/>
    </location>
</feature>
<feature type="compositionally biased region" description="Pro residues" evidence="1">
    <location>
        <begin position="538"/>
        <end position="554"/>
    </location>
</feature>
<dbReference type="EMBL" id="CALLCH030000015">
    <property type="protein sequence ID" value="CAI4216728.1"/>
    <property type="molecule type" value="Genomic_DNA"/>
</dbReference>
<feature type="compositionally biased region" description="Polar residues" evidence="1">
    <location>
        <begin position="317"/>
        <end position="328"/>
    </location>
</feature>
<feature type="compositionally biased region" description="Basic residues" evidence="1">
    <location>
        <begin position="406"/>
        <end position="417"/>
    </location>
</feature>
<feature type="compositionally biased region" description="Polar residues" evidence="1">
    <location>
        <begin position="3959"/>
        <end position="3969"/>
    </location>
</feature>
<feature type="compositionally biased region" description="Basic and acidic residues" evidence="1">
    <location>
        <begin position="3947"/>
        <end position="3958"/>
    </location>
</feature>
<feature type="compositionally biased region" description="Basic and acidic residues" evidence="1">
    <location>
        <begin position="2138"/>
        <end position="2148"/>
    </location>
</feature>
<feature type="compositionally biased region" description="Acidic residues" evidence="1">
    <location>
        <begin position="1408"/>
        <end position="1425"/>
    </location>
</feature>
<feature type="compositionally biased region" description="Basic and acidic residues" evidence="1">
    <location>
        <begin position="3447"/>
        <end position="3457"/>
    </location>
</feature>
<feature type="compositionally biased region" description="Basic residues" evidence="1">
    <location>
        <begin position="2109"/>
        <end position="2118"/>
    </location>
</feature>
<feature type="compositionally biased region" description="Polar residues" evidence="1">
    <location>
        <begin position="1637"/>
        <end position="1646"/>
    </location>
</feature>
<feature type="compositionally biased region" description="Acidic residues" evidence="1">
    <location>
        <begin position="667"/>
        <end position="677"/>
    </location>
</feature>
<feature type="compositionally biased region" description="Basic and acidic residues" evidence="1">
    <location>
        <begin position="578"/>
        <end position="587"/>
    </location>
</feature>
<feature type="compositionally biased region" description="Polar residues" evidence="1">
    <location>
        <begin position="2965"/>
        <end position="2975"/>
    </location>
</feature>
<name>A0A9P1H713_9PEZI</name>
<dbReference type="PANTHER" id="PTHR40641:SF2">
    <property type="entry name" value="INVOLUCRIN REPEAT PROTEIN"/>
    <property type="match status" value="1"/>
</dbReference>
<feature type="compositionally biased region" description="Low complexity" evidence="1">
    <location>
        <begin position="2218"/>
        <end position="2236"/>
    </location>
</feature>
<feature type="compositionally biased region" description="Basic and acidic residues" evidence="1">
    <location>
        <begin position="1875"/>
        <end position="1884"/>
    </location>
</feature>
<feature type="region of interest" description="Disordered" evidence="1">
    <location>
        <begin position="3312"/>
        <end position="3342"/>
    </location>
</feature>
<keyword evidence="3" id="KW-1185">Reference proteome</keyword>
<dbReference type="PANTHER" id="PTHR40641">
    <property type="entry name" value="INVOLUCRIN REPEAT PROTEIN (AFU_ORTHOLOGUE AFUA_2G08060)"/>
    <property type="match status" value="1"/>
</dbReference>
<proteinExistence type="predicted"/>
<feature type="compositionally biased region" description="Polar residues" evidence="1">
    <location>
        <begin position="2367"/>
        <end position="2376"/>
    </location>
</feature>
<gene>
    <name evidence="2" type="ORF">PPNO1_LOCUS6377</name>
</gene>
<accession>A0A9P1H713</accession>
<feature type="compositionally biased region" description="Basic and acidic residues" evidence="1">
    <location>
        <begin position="2814"/>
        <end position="2824"/>
    </location>
</feature>
<feature type="compositionally biased region" description="Polar residues" evidence="1">
    <location>
        <begin position="2121"/>
        <end position="2131"/>
    </location>
</feature>
<feature type="region of interest" description="Disordered" evidence="1">
    <location>
        <begin position="2709"/>
        <end position="2748"/>
    </location>
</feature>
<feature type="compositionally biased region" description="Basic and acidic residues" evidence="1">
    <location>
        <begin position="871"/>
        <end position="885"/>
    </location>
</feature>
<feature type="compositionally biased region" description="Basic and acidic residues" evidence="1">
    <location>
        <begin position="1272"/>
        <end position="1283"/>
    </location>
</feature>
<reference evidence="2" key="1">
    <citation type="submission" date="2022-11" db="EMBL/GenBank/DDBJ databases">
        <authorList>
            <person name="Scott C."/>
            <person name="Bruce N."/>
        </authorList>
    </citation>
    <scope>NUCLEOTIDE SEQUENCE</scope>
</reference>
<feature type="compositionally biased region" description="Basic and acidic residues" evidence="1">
    <location>
        <begin position="1946"/>
        <end position="1956"/>
    </location>
</feature>
<feature type="compositionally biased region" description="Basic residues" evidence="1">
    <location>
        <begin position="2675"/>
        <end position="2684"/>
    </location>
</feature>
<feature type="region of interest" description="Disordered" evidence="1">
    <location>
        <begin position="3443"/>
        <end position="3476"/>
    </location>
</feature>
<feature type="compositionally biased region" description="Acidic residues" evidence="1">
    <location>
        <begin position="3393"/>
        <end position="3406"/>
    </location>
</feature>
<organism evidence="2 3">
    <name type="scientific">Parascedosporium putredinis</name>
    <dbReference type="NCBI Taxonomy" id="1442378"/>
    <lineage>
        <taxon>Eukaryota</taxon>
        <taxon>Fungi</taxon>
        <taxon>Dikarya</taxon>
        <taxon>Ascomycota</taxon>
        <taxon>Pezizomycotina</taxon>
        <taxon>Sordariomycetes</taxon>
        <taxon>Hypocreomycetidae</taxon>
        <taxon>Microascales</taxon>
        <taxon>Microascaceae</taxon>
        <taxon>Parascedosporium</taxon>
    </lineage>
</organism>
<feature type="region of interest" description="Disordered" evidence="1">
    <location>
        <begin position="3267"/>
        <end position="3287"/>
    </location>
</feature>
<feature type="compositionally biased region" description="Basic residues" evidence="1">
    <location>
        <begin position="119"/>
        <end position="131"/>
    </location>
</feature>
<feature type="compositionally biased region" description="Basic residues" evidence="1">
    <location>
        <begin position="3077"/>
        <end position="3086"/>
    </location>
</feature>
<feature type="region of interest" description="Disordered" evidence="1">
    <location>
        <begin position="3499"/>
        <end position="4007"/>
    </location>
</feature>
<feature type="region of interest" description="Disordered" evidence="1">
    <location>
        <begin position="3065"/>
        <end position="3143"/>
    </location>
</feature>
<feature type="region of interest" description="Disordered" evidence="1">
    <location>
        <begin position="2664"/>
        <end position="2697"/>
    </location>
</feature>
<feature type="region of interest" description="Disordered" evidence="1">
    <location>
        <begin position="2210"/>
        <end position="2618"/>
    </location>
</feature>